<accession>A0A6S7I465</accession>
<comment type="caution">
    <text evidence="1">The sequence shown here is derived from an EMBL/GenBank/DDBJ whole genome shotgun (WGS) entry which is preliminary data.</text>
</comment>
<dbReference type="Proteomes" id="UP001152795">
    <property type="component" value="Unassembled WGS sequence"/>
</dbReference>
<protein>
    <submittedName>
        <fullName evidence="1">Uncharacterized protein</fullName>
    </submittedName>
</protein>
<gene>
    <name evidence="1" type="ORF">PACLA_8A049422</name>
</gene>
<organism evidence="1 2">
    <name type="scientific">Paramuricea clavata</name>
    <name type="common">Red gorgonian</name>
    <name type="synonym">Violescent sea-whip</name>
    <dbReference type="NCBI Taxonomy" id="317549"/>
    <lineage>
        <taxon>Eukaryota</taxon>
        <taxon>Metazoa</taxon>
        <taxon>Cnidaria</taxon>
        <taxon>Anthozoa</taxon>
        <taxon>Octocorallia</taxon>
        <taxon>Malacalcyonacea</taxon>
        <taxon>Plexauridae</taxon>
        <taxon>Paramuricea</taxon>
    </lineage>
</organism>
<proteinExistence type="predicted"/>
<keyword evidence="2" id="KW-1185">Reference proteome</keyword>
<dbReference type="EMBL" id="CACRXK020003588">
    <property type="protein sequence ID" value="CAB3999438.1"/>
    <property type="molecule type" value="Genomic_DNA"/>
</dbReference>
<name>A0A6S7I465_PARCT</name>
<sequence length="382" mass="43445">MSGFLPHVANIFGHVTTHVNCAKRTDKNVTVYDRRHACLFCGELSSKIARHITTKHKEEKEVAVALPFRKKSKERKKELTRLRLKGDYHHNMNTLEIGEGELVVVRRPGQDVCCNAEDFLPCEFCLGFMRRRDLWKHQLACEFKSKTLAEHSGKKQQVQRKAKSLIASAITGSNNERLNKIISAMKYDSISDIVKKDKLIKDLGGLLIQKCKKSLIDGEEGQLEVGIPSLALKLGYSLSKCATCTVAHGLRIKDESIRKDAKNFKTLMESEWEYRVSHHSLATLHEWRFNKVNVPPLAEDIANLRSFVDRRIGEESDNLKRKSPTKKRWTLLARLLLARVLMLNKRRSIQAAFAGIQRKTCLESISQLRNSGQFESLGATVV</sequence>
<reference evidence="1" key="1">
    <citation type="submission" date="2020-04" db="EMBL/GenBank/DDBJ databases">
        <authorList>
            <person name="Alioto T."/>
            <person name="Alioto T."/>
            <person name="Gomez Garrido J."/>
        </authorList>
    </citation>
    <scope>NUCLEOTIDE SEQUENCE</scope>
    <source>
        <strain evidence="1">A484AB</strain>
    </source>
</reference>
<dbReference type="PANTHER" id="PTHR33480">
    <property type="entry name" value="SET DOMAIN-CONTAINING PROTEIN-RELATED"/>
    <property type="match status" value="1"/>
</dbReference>
<dbReference type="PANTHER" id="PTHR33480:SF1">
    <property type="entry name" value="TYR RECOMBINASE DOMAIN-CONTAINING PROTEIN"/>
    <property type="match status" value="1"/>
</dbReference>
<dbReference type="AlphaFoldDB" id="A0A6S7I465"/>
<dbReference type="OrthoDB" id="8430171at2759"/>
<evidence type="ECO:0000313" key="1">
    <source>
        <dbReference type="EMBL" id="CAB3999438.1"/>
    </source>
</evidence>
<evidence type="ECO:0000313" key="2">
    <source>
        <dbReference type="Proteomes" id="UP001152795"/>
    </source>
</evidence>